<proteinExistence type="predicted"/>
<evidence type="ECO:0000313" key="3">
    <source>
        <dbReference type="Proteomes" id="UP001301797"/>
    </source>
</evidence>
<gene>
    <name evidence="2" type="ORF">F1737_00775</name>
</gene>
<accession>A0AA97I1M6</accession>
<keyword evidence="1" id="KW-0812">Transmembrane</keyword>
<keyword evidence="1" id="KW-0472">Membrane</keyword>
<evidence type="ECO:0000313" key="2">
    <source>
        <dbReference type="EMBL" id="WOF15315.1"/>
    </source>
</evidence>
<dbReference type="RefSeq" id="WP_317136883.1">
    <property type="nucleotide sequence ID" value="NZ_CP043875.1"/>
</dbReference>
<evidence type="ECO:0000256" key="1">
    <source>
        <dbReference type="SAM" id="Phobius"/>
    </source>
</evidence>
<feature type="transmembrane region" description="Helical" evidence="1">
    <location>
        <begin position="7"/>
        <end position="28"/>
    </location>
</feature>
<reference evidence="2 3" key="1">
    <citation type="submission" date="2019-09" db="EMBL/GenBank/DDBJ databases">
        <title>The complete genome of Methanoplanus sp. FWC-SCC4.</title>
        <authorList>
            <person name="Chen S.-C."/>
            <person name="Zhou Y.-Z."/>
            <person name="Lai M.-C."/>
        </authorList>
    </citation>
    <scope>NUCLEOTIDE SEQUENCE [LARGE SCALE GENOMIC DNA]</scope>
    <source>
        <strain evidence="2 3">FWC-SCC4</strain>
    </source>
</reference>
<name>A0AA97I1M6_9EURY</name>
<keyword evidence="1" id="KW-1133">Transmembrane helix</keyword>
<dbReference type="KEGG" id="mefw:F1737_00775"/>
<dbReference type="Proteomes" id="UP001301797">
    <property type="component" value="Chromosome"/>
</dbReference>
<sequence>MQLEKKIAIGFAIVIVFAGLMVAVQFGGEGWLMENPPDKLTQVYKTGIKAVYEKPDFSYGPNHWRPFKEPLMINPPNGSSDDMWYLMFIKANVTPYGGNPYFQRRGSVLVNYSFENLAGTAAFHIIGFEGNDAKCRTNRQEGYGANGYFVRGTAQPGDSMPPTQPLKSPNNNPVLPAGLHVDEEKAGLYSYFLHFDPMSGGIDAVHITKDPKIIRGSVIETDDQYGEFYITHTGGSMLEEILIILAVNEAQPDDFKLKIGTSFVPEDN</sequence>
<dbReference type="EMBL" id="CP043875">
    <property type="protein sequence ID" value="WOF15315.1"/>
    <property type="molecule type" value="Genomic_DNA"/>
</dbReference>
<protein>
    <submittedName>
        <fullName evidence="2">Uncharacterized protein</fullName>
    </submittedName>
</protein>
<organism evidence="2 3">
    <name type="scientific">Methanochimaera problematica</name>
    <dbReference type="NCBI Taxonomy" id="2609417"/>
    <lineage>
        <taxon>Archaea</taxon>
        <taxon>Methanobacteriati</taxon>
        <taxon>Methanobacteriota</taxon>
        <taxon>Stenosarchaea group</taxon>
        <taxon>Methanomicrobia</taxon>
        <taxon>Methanomicrobiales</taxon>
        <taxon>Methanomicrobiaceae</taxon>
        <taxon>Methanochimaera</taxon>
    </lineage>
</organism>
<dbReference type="AlphaFoldDB" id="A0AA97I1M6"/>
<dbReference type="GeneID" id="85228658"/>
<keyword evidence="3" id="KW-1185">Reference proteome</keyword>